<evidence type="ECO:0000259" key="1">
    <source>
        <dbReference type="PROSITE" id="PS51186"/>
    </source>
</evidence>
<dbReference type="PANTHER" id="PTHR43072">
    <property type="entry name" value="N-ACETYLTRANSFERASE"/>
    <property type="match status" value="1"/>
</dbReference>
<gene>
    <name evidence="2" type="ORF">B5G26_12990</name>
</gene>
<name>A0A1Y3U1L2_9FIRM</name>
<evidence type="ECO:0000313" key="3">
    <source>
        <dbReference type="Proteomes" id="UP000195455"/>
    </source>
</evidence>
<dbReference type="SUPFAM" id="SSF55729">
    <property type="entry name" value="Acyl-CoA N-acyltransferases (Nat)"/>
    <property type="match status" value="1"/>
</dbReference>
<dbReference type="GO" id="GO:0016747">
    <property type="term" value="F:acyltransferase activity, transferring groups other than amino-acyl groups"/>
    <property type="evidence" value="ECO:0007669"/>
    <property type="project" value="InterPro"/>
</dbReference>
<dbReference type="RefSeq" id="WP_087989950.1">
    <property type="nucleotide sequence ID" value="NZ_JAUUMJ010000017.1"/>
</dbReference>
<dbReference type="InterPro" id="IPR016181">
    <property type="entry name" value="Acyl_CoA_acyltransferase"/>
</dbReference>
<dbReference type="PANTHER" id="PTHR43072:SF8">
    <property type="entry name" value="ACYLTRANSFERASE FABY-RELATED"/>
    <property type="match status" value="1"/>
</dbReference>
<proteinExistence type="predicted"/>
<dbReference type="InterPro" id="IPR000182">
    <property type="entry name" value="GNAT_dom"/>
</dbReference>
<dbReference type="Pfam" id="PF13420">
    <property type="entry name" value="Acetyltransf_4"/>
    <property type="match status" value="1"/>
</dbReference>
<dbReference type="CDD" id="cd04301">
    <property type="entry name" value="NAT_SF"/>
    <property type="match status" value="1"/>
</dbReference>
<feature type="domain" description="N-acetyltransferase" evidence="1">
    <location>
        <begin position="2"/>
        <end position="163"/>
    </location>
</feature>
<accession>A0A1Y3U1L2</accession>
<dbReference type="PROSITE" id="PS51186">
    <property type="entry name" value="GNAT"/>
    <property type="match status" value="1"/>
</dbReference>
<dbReference type="Proteomes" id="UP000195455">
    <property type="component" value="Unassembled WGS sequence"/>
</dbReference>
<sequence length="195" mass="22411">MGKIRMATAADTKAILDIYAPYIEHTNVTFEYVVPTEAEFAGRIEEILEKYPYLVYEEDGVIGGYAYAHQFMVRAASQWGAELSVYLAPAFQKKGLGKAFYRALMDILRLQNVEKVYGCIEATNRASYVLHTSLGFVETAVFPRCAFKHGKWLGLMWLEKPMVERREPLPFQKVWDVDEKKIAEILEKRSQEVRS</sequence>
<comment type="caution">
    <text evidence="2">The sequence shown here is derived from an EMBL/GenBank/DDBJ whole genome shotgun (WGS) entry which is preliminary data.</text>
</comment>
<reference evidence="3" key="1">
    <citation type="submission" date="2017-04" db="EMBL/GenBank/DDBJ databases">
        <title>Function of individual gut microbiota members based on whole genome sequencing of pure cultures obtained from chicken caecum.</title>
        <authorList>
            <person name="Medvecky M."/>
            <person name="Cejkova D."/>
            <person name="Polansky O."/>
            <person name="Karasova D."/>
            <person name="Kubasova T."/>
            <person name="Cizek A."/>
            <person name="Rychlik I."/>
        </authorList>
    </citation>
    <scope>NUCLEOTIDE SEQUENCE [LARGE SCALE GENOMIC DNA]</scope>
    <source>
        <strain evidence="3">An75</strain>
    </source>
</reference>
<organism evidence="2 3">
    <name type="scientific">Anaerotignum lactatifermentans</name>
    <dbReference type="NCBI Taxonomy" id="160404"/>
    <lineage>
        <taxon>Bacteria</taxon>
        <taxon>Bacillati</taxon>
        <taxon>Bacillota</taxon>
        <taxon>Clostridia</taxon>
        <taxon>Lachnospirales</taxon>
        <taxon>Anaerotignaceae</taxon>
        <taxon>Anaerotignum</taxon>
    </lineage>
</organism>
<protein>
    <recommendedName>
        <fullName evidence="1">N-acetyltransferase domain-containing protein</fullName>
    </recommendedName>
</protein>
<dbReference type="EMBL" id="NFHM01000025">
    <property type="protein sequence ID" value="OUN40957.1"/>
    <property type="molecule type" value="Genomic_DNA"/>
</dbReference>
<evidence type="ECO:0000313" key="2">
    <source>
        <dbReference type="EMBL" id="OUN40957.1"/>
    </source>
</evidence>
<dbReference type="Gene3D" id="3.40.630.30">
    <property type="match status" value="1"/>
</dbReference>
<dbReference type="AlphaFoldDB" id="A0A1Y3U1L2"/>